<evidence type="ECO:0000256" key="4">
    <source>
        <dbReference type="ARBA" id="ARBA00022989"/>
    </source>
</evidence>
<comment type="caution">
    <text evidence="14">The sequence shown here is derived from an EMBL/GenBank/DDBJ whole genome shotgun (WGS) entry which is preliminary data.</text>
</comment>
<keyword evidence="15" id="KW-1185">Reference proteome</keyword>
<sequence length="710" mass="77276">MKIILDLAVGVSNNLTFKQKFLLLIAVSLIPLMVGYGLIMKDELNTKNLAKTALSANFYIQPLRYLVEDIAQTRGMTNAYLLGDKNFESKILAKRAKVEESFKELLTVTKQHTILSQDYRGQPSALYDRWQRITNAAFNSEAKLVFSEYTDLITSVLDFLDTVGREGGLSQEENAANSYAINTLLITLPNQVEALGKLRGKGSGVIASGAFTLNNKLIVSSLADKRYLKALQKDMGYLFDEAPELEKELSVTYQQAVKDLNTFIQLTEQHVIEATSKTIEASDFFATGTKTIGNLLALYDSLLEVLTQRMTERVSAASASFNSMAIIIAVITSVLIFFFMGIYLGIRRNIKDMSDMARELCDGNLEARLAIQTRDEMRLIADSFNRIAEGMKQSILSVLKCSDEIADTANEVATASSSTAQSVDNQSKELDASSSAITEMNSSVSEVAGRTEEASASAEEAKTQAEQGEKVVSNVVGNIQDLSRDLVNAVSVVENLEENSKSITSILDVIQSIAEQTNLLALNAAIEAARAGEQGRGFAVVADEVRTLAQRTQNSTQEIQTVIEKIQSGIERVAQVMRTSETNASDAVVLANEARNTLQSIAEAVFKITDMSAQIATAAHEQSYVADEITQSVVRIADDATSSSDNAKALATSGARLSEMSVELKRVLSHYKVETITDLTDGGLITSMCKPVKEVPLLPTKFGTTPELVT</sequence>
<dbReference type="EMBL" id="BAABBN010000004">
    <property type="protein sequence ID" value="GAA3916803.1"/>
    <property type="molecule type" value="Genomic_DNA"/>
</dbReference>
<dbReference type="PROSITE" id="PS50192">
    <property type="entry name" value="T_SNARE"/>
    <property type="match status" value="1"/>
</dbReference>
<evidence type="ECO:0000313" key="15">
    <source>
        <dbReference type="Proteomes" id="UP001501565"/>
    </source>
</evidence>
<dbReference type="InterPro" id="IPR000727">
    <property type="entry name" value="T_SNARE_dom"/>
</dbReference>
<comment type="subcellular location">
    <subcellularLocation>
        <location evidence="1">Cell inner membrane</location>
        <topology evidence="1">Multi-pass membrane protein</topology>
    </subcellularLocation>
</comment>
<keyword evidence="3 10" id="KW-0812">Transmembrane</keyword>
<evidence type="ECO:0000256" key="6">
    <source>
        <dbReference type="ARBA" id="ARBA00023224"/>
    </source>
</evidence>
<gene>
    <name evidence="14" type="ORF">GCM10022277_09520</name>
</gene>
<evidence type="ECO:0000256" key="2">
    <source>
        <dbReference type="ARBA" id="ARBA00022519"/>
    </source>
</evidence>
<evidence type="ECO:0000259" key="12">
    <source>
        <dbReference type="PROSITE" id="PS50192"/>
    </source>
</evidence>
<evidence type="ECO:0000256" key="9">
    <source>
        <dbReference type="SAM" id="MobiDB-lite"/>
    </source>
</evidence>
<keyword evidence="4 10" id="KW-1133">Transmembrane helix</keyword>
<dbReference type="PROSITE" id="PS50111">
    <property type="entry name" value="CHEMOTAXIS_TRANSDUC_2"/>
    <property type="match status" value="1"/>
</dbReference>
<evidence type="ECO:0000256" key="3">
    <source>
        <dbReference type="ARBA" id="ARBA00022692"/>
    </source>
</evidence>
<reference evidence="15" key="1">
    <citation type="journal article" date="2019" name="Int. J. Syst. Evol. Microbiol.">
        <title>The Global Catalogue of Microorganisms (GCM) 10K type strain sequencing project: providing services to taxonomists for standard genome sequencing and annotation.</title>
        <authorList>
            <consortium name="The Broad Institute Genomics Platform"/>
            <consortium name="The Broad Institute Genome Sequencing Center for Infectious Disease"/>
            <person name="Wu L."/>
            <person name="Ma J."/>
        </authorList>
    </citation>
    <scope>NUCLEOTIDE SEQUENCE [LARGE SCALE GENOMIC DNA]</scope>
    <source>
        <strain evidence="15">JCM 17551</strain>
    </source>
</reference>
<evidence type="ECO:0000313" key="14">
    <source>
        <dbReference type="EMBL" id="GAA3916803.1"/>
    </source>
</evidence>
<dbReference type="InterPro" id="IPR003660">
    <property type="entry name" value="HAMP_dom"/>
</dbReference>
<name>A0ABP7M7C1_9GAMM</name>
<dbReference type="SMART" id="SM00304">
    <property type="entry name" value="HAMP"/>
    <property type="match status" value="1"/>
</dbReference>
<keyword evidence="2" id="KW-1003">Cell membrane</keyword>
<feature type="compositionally biased region" description="Basic and acidic residues" evidence="9">
    <location>
        <begin position="449"/>
        <end position="467"/>
    </location>
</feature>
<evidence type="ECO:0000256" key="8">
    <source>
        <dbReference type="PROSITE-ProRule" id="PRU00284"/>
    </source>
</evidence>
<feature type="domain" description="Methyl-accepting transducer" evidence="11">
    <location>
        <begin position="401"/>
        <end position="637"/>
    </location>
</feature>
<keyword evidence="2" id="KW-0997">Cell inner membrane</keyword>
<protein>
    <submittedName>
        <fullName evidence="14">Methyl-accepting chemotaxis protein</fullName>
    </submittedName>
</protein>
<evidence type="ECO:0000256" key="7">
    <source>
        <dbReference type="ARBA" id="ARBA00029447"/>
    </source>
</evidence>
<evidence type="ECO:0000256" key="1">
    <source>
        <dbReference type="ARBA" id="ARBA00004429"/>
    </source>
</evidence>
<dbReference type="SUPFAM" id="SSF58104">
    <property type="entry name" value="Methyl-accepting chemotaxis protein (MCP) signaling domain"/>
    <property type="match status" value="1"/>
</dbReference>
<organism evidence="14 15">
    <name type="scientific">Litoribacillus peritrichatus</name>
    <dbReference type="NCBI Taxonomy" id="718191"/>
    <lineage>
        <taxon>Bacteria</taxon>
        <taxon>Pseudomonadati</taxon>
        <taxon>Pseudomonadota</taxon>
        <taxon>Gammaproteobacteria</taxon>
        <taxon>Oceanospirillales</taxon>
        <taxon>Oceanospirillaceae</taxon>
        <taxon>Litoribacillus</taxon>
    </lineage>
</organism>
<feature type="transmembrane region" description="Helical" evidence="10">
    <location>
        <begin position="324"/>
        <end position="346"/>
    </location>
</feature>
<keyword evidence="5 10" id="KW-0472">Membrane</keyword>
<proteinExistence type="inferred from homology"/>
<dbReference type="CDD" id="cd11386">
    <property type="entry name" value="MCP_signal"/>
    <property type="match status" value="1"/>
</dbReference>
<evidence type="ECO:0000259" key="11">
    <source>
        <dbReference type="PROSITE" id="PS50111"/>
    </source>
</evidence>
<evidence type="ECO:0000259" key="13">
    <source>
        <dbReference type="PROSITE" id="PS50885"/>
    </source>
</evidence>
<dbReference type="RefSeq" id="WP_344796022.1">
    <property type="nucleotide sequence ID" value="NZ_BAABBN010000004.1"/>
</dbReference>
<feature type="domain" description="T-SNARE coiled-coil homology" evidence="12">
    <location>
        <begin position="588"/>
        <end position="650"/>
    </location>
</feature>
<dbReference type="PANTHER" id="PTHR32089">
    <property type="entry name" value="METHYL-ACCEPTING CHEMOTAXIS PROTEIN MCPB"/>
    <property type="match status" value="1"/>
</dbReference>
<dbReference type="PRINTS" id="PR00260">
    <property type="entry name" value="CHEMTRNSDUCR"/>
</dbReference>
<comment type="similarity">
    <text evidence="7">Belongs to the methyl-accepting chemotaxis (MCP) protein family.</text>
</comment>
<evidence type="ECO:0000256" key="10">
    <source>
        <dbReference type="SAM" id="Phobius"/>
    </source>
</evidence>
<dbReference type="InterPro" id="IPR004089">
    <property type="entry name" value="MCPsignal_dom"/>
</dbReference>
<evidence type="ECO:0000256" key="5">
    <source>
        <dbReference type="ARBA" id="ARBA00023136"/>
    </source>
</evidence>
<dbReference type="InterPro" id="IPR004090">
    <property type="entry name" value="Chemotax_Me-accpt_rcpt"/>
</dbReference>
<keyword evidence="6 8" id="KW-0807">Transducer</keyword>
<dbReference type="Gene3D" id="1.10.287.950">
    <property type="entry name" value="Methyl-accepting chemotaxis protein"/>
    <property type="match status" value="1"/>
</dbReference>
<dbReference type="CDD" id="cd06225">
    <property type="entry name" value="HAMP"/>
    <property type="match status" value="1"/>
</dbReference>
<feature type="transmembrane region" description="Helical" evidence="10">
    <location>
        <begin position="21"/>
        <end position="39"/>
    </location>
</feature>
<dbReference type="Pfam" id="PF00672">
    <property type="entry name" value="HAMP"/>
    <property type="match status" value="1"/>
</dbReference>
<dbReference type="SMART" id="SM00283">
    <property type="entry name" value="MA"/>
    <property type="match status" value="1"/>
</dbReference>
<dbReference type="Pfam" id="PF00015">
    <property type="entry name" value="MCPsignal"/>
    <property type="match status" value="1"/>
</dbReference>
<feature type="compositionally biased region" description="Polar residues" evidence="9">
    <location>
        <begin position="432"/>
        <end position="445"/>
    </location>
</feature>
<accession>A0ABP7M7C1</accession>
<dbReference type="Proteomes" id="UP001501565">
    <property type="component" value="Unassembled WGS sequence"/>
</dbReference>
<dbReference type="PROSITE" id="PS50885">
    <property type="entry name" value="HAMP"/>
    <property type="match status" value="1"/>
</dbReference>
<dbReference type="PANTHER" id="PTHR32089:SF119">
    <property type="entry name" value="METHYL-ACCEPTING CHEMOTAXIS PROTEIN CTPL"/>
    <property type="match status" value="1"/>
</dbReference>
<feature type="region of interest" description="Disordered" evidence="9">
    <location>
        <begin position="414"/>
        <end position="467"/>
    </location>
</feature>
<feature type="domain" description="HAMP" evidence="13">
    <location>
        <begin position="344"/>
        <end position="396"/>
    </location>
</feature>